<keyword evidence="3" id="KW-1185">Reference proteome</keyword>
<reference evidence="2 3" key="1">
    <citation type="submission" date="2024-01" db="EMBL/GenBank/DDBJ databases">
        <authorList>
            <person name="Allen C."/>
            <person name="Tagirdzhanova G."/>
        </authorList>
    </citation>
    <scope>NUCLEOTIDE SEQUENCE [LARGE SCALE GENOMIC DNA]</scope>
    <source>
        <strain evidence="2 3">CBS 119000</strain>
    </source>
</reference>
<dbReference type="EMBL" id="CAWUON010000110">
    <property type="protein sequence ID" value="CAK7273374.1"/>
    <property type="molecule type" value="Genomic_DNA"/>
</dbReference>
<gene>
    <name evidence="2" type="ORF">SEPCBS119000_005621</name>
</gene>
<feature type="region of interest" description="Disordered" evidence="1">
    <location>
        <begin position="185"/>
        <end position="216"/>
    </location>
</feature>
<feature type="region of interest" description="Disordered" evidence="1">
    <location>
        <begin position="1"/>
        <end position="77"/>
    </location>
</feature>
<proteinExistence type="predicted"/>
<dbReference type="Proteomes" id="UP001642502">
    <property type="component" value="Unassembled WGS sequence"/>
</dbReference>
<organism evidence="2 3">
    <name type="scientific">Sporothrix epigloea</name>
    <dbReference type="NCBI Taxonomy" id="1892477"/>
    <lineage>
        <taxon>Eukaryota</taxon>
        <taxon>Fungi</taxon>
        <taxon>Dikarya</taxon>
        <taxon>Ascomycota</taxon>
        <taxon>Pezizomycotina</taxon>
        <taxon>Sordariomycetes</taxon>
        <taxon>Sordariomycetidae</taxon>
        <taxon>Ophiostomatales</taxon>
        <taxon>Ophiostomataceae</taxon>
        <taxon>Sporothrix</taxon>
    </lineage>
</organism>
<name>A0ABP0DZS2_9PEZI</name>
<evidence type="ECO:0000313" key="2">
    <source>
        <dbReference type="EMBL" id="CAK7273374.1"/>
    </source>
</evidence>
<evidence type="ECO:0000256" key="1">
    <source>
        <dbReference type="SAM" id="MobiDB-lite"/>
    </source>
</evidence>
<accession>A0ABP0DZS2</accession>
<evidence type="ECO:0000313" key="3">
    <source>
        <dbReference type="Proteomes" id="UP001642502"/>
    </source>
</evidence>
<feature type="compositionally biased region" description="Basic and acidic residues" evidence="1">
    <location>
        <begin position="185"/>
        <end position="202"/>
    </location>
</feature>
<protein>
    <submittedName>
        <fullName evidence="2">Uncharacterized protein</fullName>
    </submittedName>
</protein>
<sequence length="216" mass="23314">MSGFPVSGFAAAPATQPMLPDSPLESSSDAMVVADRPEYSNSSNKRHMSTFAVVNGLSNKTDQRDETTTNVPGFSFGAPSLAGTSSLAADLEWDDSGDENSSSDEDSDGDVDSITDEESMFDWEVYLKNLAELNARPCPRPDVEEALSVLDDFAALIKEQAALGNTSFVAALHKSLEPMRRMIADDKEMKDQGGIPKSREQALRLADMGYRPPPSE</sequence>
<feature type="region of interest" description="Disordered" evidence="1">
    <location>
        <begin position="92"/>
        <end position="114"/>
    </location>
</feature>
<comment type="caution">
    <text evidence="2">The sequence shown here is derived from an EMBL/GenBank/DDBJ whole genome shotgun (WGS) entry which is preliminary data.</text>
</comment>